<accession>A0A6B2JWC2</accession>
<reference evidence="2 3" key="1">
    <citation type="submission" date="2020-02" db="EMBL/GenBank/DDBJ databases">
        <title>Pseudoroseicyclus tamarix, sp. nov., isolated from offshore sediment of a Tamarix chinensis forest.</title>
        <authorList>
            <person name="Gai Y."/>
        </authorList>
    </citation>
    <scope>NUCLEOTIDE SEQUENCE [LARGE SCALE GENOMIC DNA]</scope>
    <source>
        <strain evidence="2 3">CLL3-39</strain>
    </source>
</reference>
<keyword evidence="1" id="KW-0812">Transmembrane</keyword>
<comment type="caution">
    <text evidence="2">The sequence shown here is derived from an EMBL/GenBank/DDBJ whole genome shotgun (WGS) entry which is preliminary data.</text>
</comment>
<gene>
    <name evidence="2" type="ORF">GZA08_16580</name>
</gene>
<evidence type="ECO:0000256" key="1">
    <source>
        <dbReference type="SAM" id="Phobius"/>
    </source>
</evidence>
<evidence type="ECO:0000313" key="2">
    <source>
        <dbReference type="EMBL" id="NDV02588.1"/>
    </source>
</evidence>
<proteinExistence type="predicted"/>
<evidence type="ECO:0000313" key="3">
    <source>
        <dbReference type="Proteomes" id="UP000474757"/>
    </source>
</evidence>
<keyword evidence="1" id="KW-1133">Transmembrane helix</keyword>
<dbReference type="RefSeq" id="WP_163895695.1">
    <property type="nucleotide sequence ID" value="NZ_JAAFYS010000004.1"/>
</dbReference>
<name>A0A6B2JWC2_9RHOB</name>
<keyword evidence="3" id="KW-1185">Reference proteome</keyword>
<protein>
    <submittedName>
        <fullName evidence="2">Uncharacterized protein</fullName>
    </submittedName>
</protein>
<dbReference type="EMBL" id="JAAGAB010000004">
    <property type="protein sequence ID" value="NDV02588.1"/>
    <property type="molecule type" value="Genomic_DNA"/>
</dbReference>
<dbReference type="AlphaFoldDB" id="A0A6B2JWC2"/>
<keyword evidence="1" id="KW-0472">Membrane</keyword>
<sequence length="101" mass="10486">MWVLLLFEALAGLLAGLFIALIVLRFRMLLTAGALGGLLAGHIWEATRPTGLIDTAGVSPTLDLSLPGLMPHLLAGAAGGFALAGLIALGMGRRRRPSRES</sequence>
<organism evidence="2 3">
    <name type="scientific">Pseudoroseicyclus tamaricis</name>
    <dbReference type="NCBI Taxonomy" id="2705421"/>
    <lineage>
        <taxon>Bacteria</taxon>
        <taxon>Pseudomonadati</taxon>
        <taxon>Pseudomonadota</taxon>
        <taxon>Alphaproteobacteria</taxon>
        <taxon>Rhodobacterales</taxon>
        <taxon>Paracoccaceae</taxon>
        <taxon>Pseudoroseicyclus</taxon>
    </lineage>
</organism>
<feature type="transmembrane region" description="Helical" evidence="1">
    <location>
        <begin position="69"/>
        <end position="89"/>
    </location>
</feature>
<dbReference type="Proteomes" id="UP000474757">
    <property type="component" value="Unassembled WGS sequence"/>
</dbReference>